<name>D3BI51_HETP5</name>
<comment type="caution">
    <text evidence="1">The sequence shown here is derived from an EMBL/GenBank/DDBJ whole genome shotgun (WGS) entry which is preliminary data.</text>
</comment>
<gene>
    <name evidence="1" type="ORF">PPL_08419</name>
</gene>
<dbReference type="GeneID" id="31363899"/>
<dbReference type="EMBL" id="ADBJ01000037">
    <property type="protein sequence ID" value="EFA78951.1"/>
    <property type="molecule type" value="Genomic_DNA"/>
</dbReference>
<proteinExistence type="predicted"/>
<sequence>MAIGSEITKENVESFKKRFNSLVELGMDFDFNVLQSTEIDQLRGKLAKHNLVFKVPQGLNDPPTKRSVISATQRYGTNLIQQALNILEYVKLSNSLLLKCKEELKVALMPSVELSGLCSEILSLFAWTLKTCSQEDN</sequence>
<evidence type="ECO:0000313" key="1">
    <source>
        <dbReference type="EMBL" id="EFA78951.1"/>
    </source>
</evidence>
<dbReference type="AlphaFoldDB" id="D3BI51"/>
<evidence type="ECO:0000313" key="2">
    <source>
        <dbReference type="Proteomes" id="UP000001396"/>
    </source>
</evidence>
<organism evidence="1 2">
    <name type="scientific">Heterostelium pallidum (strain ATCC 26659 / Pp 5 / PN500)</name>
    <name type="common">Cellular slime mold</name>
    <name type="synonym">Polysphondylium pallidum</name>
    <dbReference type="NCBI Taxonomy" id="670386"/>
    <lineage>
        <taxon>Eukaryota</taxon>
        <taxon>Amoebozoa</taxon>
        <taxon>Evosea</taxon>
        <taxon>Eumycetozoa</taxon>
        <taxon>Dictyostelia</taxon>
        <taxon>Acytosteliales</taxon>
        <taxon>Acytosteliaceae</taxon>
        <taxon>Heterostelium</taxon>
    </lineage>
</organism>
<dbReference type="Proteomes" id="UP000001396">
    <property type="component" value="Unassembled WGS sequence"/>
</dbReference>
<accession>D3BI51</accession>
<reference evidence="1 2" key="1">
    <citation type="journal article" date="2011" name="Genome Res.">
        <title>Phylogeny-wide analysis of social amoeba genomes highlights ancient origins for complex intercellular communication.</title>
        <authorList>
            <person name="Heidel A.J."/>
            <person name="Lawal H.M."/>
            <person name="Felder M."/>
            <person name="Schilde C."/>
            <person name="Helps N.R."/>
            <person name="Tunggal B."/>
            <person name="Rivero F."/>
            <person name="John U."/>
            <person name="Schleicher M."/>
            <person name="Eichinger L."/>
            <person name="Platzer M."/>
            <person name="Noegel A.A."/>
            <person name="Schaap P."/>
            <person name="Gloeckner G."/>
        </authorList>
    </citation>
    <scope>NUCLEOTIDE SEQUENCE [LARGE SCALE GENOMIC DNA]</scope>
    <source>
        <strain evidence="2">ATCC 26659 / Pp 5 / PN500</strain>
    </source>
</reference>
<keyword evidence="2" id="KW-1185">Reference proteome</keyword>
<dbReference type="RefSeq" id="XP_020431075.1">
    <property type="nucleotide sequence ID" value="XM_020579236.1"/>
</dbReference>
<protein>
    <submittedName>
        <fullName evidence="1">Uncharacterized protein</fullName>
    </submittedName>
</protein>
<dbReference type="InParanoid" id="D3BI51"/>